<evidence type="ECO:0000313" key="3">
    <source>
        <dbReference type="Proteomes" id="UP000199699"/>
    </source>
</evidence>
<dbReference type="AlphaFoldDB" id="A0A1C6RWG3"/>
<reference evidence="2 3" key="1">
    <citation type="submission" date="2016-06" db="EMBL/GenBank/DDBJ databases">
        <authorList>
            <person name="Kjaerup R.B."/>
            <person name="Dalgaard T.S."/>
            <person name="Juul-Madsen H.R."/>
        </authorList>
    </citation>
    <scope>NUCLEOTIDE SEQUENCE [LARGE SCALE GENOMIC DNA]</scope>
    <source>
        <strain evidence="2 3">DSM 43818</strain>
    </source>
</reference>
<dbReference type="EMBL" id="FMHT01000003">
    <property type="protein sequence ID" value="SCL21402.1"/>
    <property type="molecule type" value="Genomic_DNA"/>
</dbReference>
<gene>
    <name evidence="2" type="ORF">GA0070616_2290</name>
</gene>
<accession>A0A1C6RWG3</accession>
<feature type="compositionally biased region" description="Acidic residues" evidence="1">
    <location>
        <begin position="1"/>
        <end position="22"/>
    </location>
</feature>
<evidence type="ECO:0000313" key="2">
    <source>
        <dbReference type="EMBL" id="SCL21402.1"/>
    </source>
</evidence>
<keyword evidence="3" id="KW-1185">Reference proteome</keyword>
<evidence type="ECO:0000256" key="1">
    <source>
        <dbReference type="SAM" id="MobiDB-lite"/>
    </source>
</evidence>
<organism evidence="2 3">
    <name type="scientific">Micromonospora nigra</name>
    <dbReference type="NCBI Taxonomy" id="145857"/>
    <lineage>
        <taxon>Bacteria</taxon>
        <taxon>Bacillati</taxon>
        <taxon>Actinomycetota</taxon>
        <taxon>Actinomycetes</taxon>
        <taxon>Micromonosporales</taxon>
        <taxon>Micromonosporaceae</taxon>
        <taxon>Micromonospora</taxon>
    </lineage>
</organism>
<name>A0A1C6RWG3_9ACTN</name>
<dbReference type="OrthoDB" id="5170024at2"/>
<protein>
    <submittedName>
        <fullName evidence="2">Uncharacterized protein</fullName>
    </submittedName>
</protein>
<feature type="region of interest" description="Disordered" evidence="1">
    <location>
        <begin position="1"/>
        <end position="31"/>
    </location>
</feature>
<dbReference type="RefSeq" id="WP_139128876.1">
    <property type="nucleotide sequence ID" value="NZ_FMHT01000003.1"/>
</dbReference>
<sequence>MADAEEEWSDDYPWDELDELSENEGGTSQESMAPARYEVMELAEEHPAYLVLAGGPSGTVVSTPPPGSVTRSGIASAIPSRDQAIDGQRLLFLYHAGQPNFTQGREVLSRLHAMNGAALGIGVVTSIPRHTPKKIADVFDCHVAAIRIADPEGFWADRGSLLLESEDPASYPNEDAGLRAARKASNMRDRAPYLGMVGQDQFVSEVVAAQRQAGANVILTSGRALNPSTAARSIADLVEEGDHLHSLLRGDERMALNLTLPHDFMTNKALGEMLLAELLERDQFDTWYVRGQWRYNEGGPLLRDPDVLSFYKELSNLAEEEERKLILPQSGLTGWYFLAHGAKGFGTGTAAAQQAFFQHRVFGRQQNITDVQRIFERALIHAIEYRTHRSLVGQKGYLPCDCRWCEAVDGTGVYNRSILQWHTLYSQGQLCAAAKGTISAGGSRAAVRRIVRRSQQFRESQVLLGKDDPKHLSSWLQML</sequence>
<dbReference type="Proteomes" id="UP000199699">
    <property type="component" value="Unassembled WGS sequence"/>
</dbReference>
<proteinExistence type="predicted"/>